<dbReference type="InterPro" id="IPR007450">
    <property type="entry name" value="BamE_dom"/>
</dbReference>
<dbReference type="SFLD" id="SFLDG01129">
    <property type="entry name" value="C1.5:_HAD__Beta-PGM__Phosphata"/>
    <property type="match status" value="1"/>
</dbReference>
<dbReference type="GO" id="GO:0048608">
    <property type="term" value="P:reproductive structure development"/>
    <property type="evidence" value="ECO:0007669"/>
    <property type="project" value="UniProtKB-ARBA"/>
</dbReference>
<dbReference type="NCBIfam" id="TIGR01509">
    <property type="entry name" value="HAD-SF-IA-v3"/>
    <property type="match status" value="1"/>
</dbReference>
<feature type="domain" description="Barstar (barnase inhibitor)" evidence="24">
    <location>
        <begin position="1893"/>
        <end position="1993"/>
    </location>
</feature>
<dbReference type="CDD" id="cd00812">
    <property type="entry name" value="LeuRS_core"/>
    <property type="match status" value="1"/>
</dbReference>
<dbReference type="InterPro" id="IPR000846">
    <property type="entry name" value="DapB_N"/>
</dbReference>
<dbReference type="InterPro" id="IPR009080">
    <property type="entry name" value="tRNAsynth_Ia_anticodon-bd"/>
</dbReference>
<evidence type="ECO:0000256" key="19">
    <source>
        <dbReference type="ARBA" id="ARBA00030520"/>
    </source>
</evidence>
<feature type="compositionally biased region" description="Gly residues" evidence="21">
    <location>
        <begin position="873"/>
        <end position="882"/>
    </location>
</feature>
<dbReference type="Gene3D" id="3.90.740.10">
    <property type="entry name" value="Valyl/Leucyl/Isoleucyl-tRNA synthetase, editing domain"/>
    <property type="match status" value="1"/>
</dbReference>
<feature type="compositionally biased region" description="Gly residues" evidence="21">
    <location>
        <begin position="3588"/>
        <end position="3597"/>
    </location>
</feature>
<dbReference type="GO" id="GO:0002161">
    <property type="term" value="F:aminoacyl-tRNA deacylase activity"/>
    <property type="evidence" value="ECO:0007669"/>
    <property type="project" value="InterPro"/>
</dbReference>
<dbReference type="PANTHER" id="PTHR43740:SF2">
    <property type="entry name" value="LEUCINE--TRNA LIGASE, MITOCHONDRIAL"/>
    <property type="match status" value="1"/>
</dbReference>
<dbReference type="Pfam" id="PF08264">
    <property type="entry name" value="Anticodon_1"/>
    <property type="match status" value="1"/>
</dbReference>
<evidence type="ECO:0000256" key="12">
    <source>
        <dbReference type="ARBA" id="ARBA00022917"/>
    </source>
</evidence>
<feature type="region of interest" description="Disordered" evidence="21">
    <location>
        <begin position="2537"/>
        <end position="2615"/>
    </location>
</feature>
<dbReference type="InterPro" id="IPR001412">
    <property type="entry name" value="aa-tRNA-synth_I_CS"/>
</dbReference>
<dbReference type="InterPro" id="IPR000468">
    <property type="entry name" value="Barstar"/>
</dbReference>
<dbReference type="InterPro" id="IPR022663">
    <property type="entry name" value="DapB_C"/>
</dbReference>
<evidence type="ECO:0000256" key="4">
    <source>
        <dbReference type="ARBA" id="ARBA00022490"/>
    </source>
</evidence>
<dbReference type="FunFam" id="3.30.360.10:FF:000004">
    <property type="entry name" value="4-hydroxy-tetrahydrodipicolinate reductase"/>
    <property type="match status" value="1"/>
</dbReference>
<dbReference type="Gene3D" id="3.40.50.1000">
    <property type="entry name" value="HAD superfamily/HAD-like"/>
    <property type="match status" value="1"/>
</dbReference>
<reference evidence="29" key="1">
    <citation type="journal article" date="2019" name="Sci. Rep.">
        <title>Draft genome of Tanacetum cinerariifolium, the natural source of mosquito coil.</title>
        <authorList>
            <person name="Yamashiro T."/>
            <person name="Shiraishi A."/>
            <person name="Satake H."/>
            <person name="Nakayama K."/>
        </authorList>
    </citation>
    <scope>NUCLEOTIDE SEQUENCE</scope>
</reference>
<dbReference type="InterPro" id="IPR014729">
    <property type="entry name" value="Rossmann-like_a/b/a_fold"/>
</dbReference>
<dbReference type="InterPro" id="IPR009008">
    <property type="entry name" value="Val/Leu/Ile-tRNA-synth_edit"/>
</dbReference>
<dbReference type="FunFam" id="1.10.730.10:FF:000003">
    <property type="entry name" value="Leucine--tRNA ligase"/>
    <property type="match status" value="1"/>
</dbReference>
<dbReference type="GO" id="GO:0006429">
    <property type="term" value="P:leucyl-tRNA aminoacylation"/>
    <property type="evidence" value="ECO:0007669"/>
    <property type="project" value="InterPro"/>
</dbReference>
<protein>
    <recommendedName>
        <fullName evidence="3">leucine--tRNA ligase</fullName>
        <ecNumber evidence="3">6.1.1.4</ecNumber>
    </recommendedName>
    <alternativeName>
        <fullName evidence="19">Leucyl-tRNA synthetase</fullName>
    </alternativeName>
</protein>
<keyword evidence="10" id="KW-0521">NADP</keyword>
<gene>
    <name evidence="29" type="ORF">Tci_000116</name>
</gene>
<dbReference type="InterPro" id="IPR002300">
    <property type="entry name" value="aa-tRNA-synth_Ia"/>
</dbReference>
<evidence type="ECO:0000256" key="15">
    <source>
        <dbReference type="ARBA" id="ARBA00023136"/>
    </source>
</evidence>
<dbReference type="HAMAP" id="MF_00925">
    <property type="entry name" value="OM_assembly_BamE"/>
    <property type="match status" value="1"/>
</dbReference>
<dbReference type="NCBIfam" id="TIGR00396">
    <property type="entry name" value="leuS_bact"/>
    <property type="match status" value="1"/>
</dbReference>
<dbReference type="Pfam" id="PF13603">
    <property type="entry name" value="tRNA-synt_1_2"/>
    <property type="match status" value="1"/>
</dbReference>
<dbReference type="Gene3D" id="1.10.730.10">
    <property type="entry name" value="Isoleucyl-tRNA Synthetase, Domain 1"/>
    <property type="match status" value="1"/>
</dbReference>
<evidence type="ECO:0000256" key="11">
    <source>
        <dbReference type="ARBA" id="ARBA00022915"/>
    </source>
</evidence>
<evidence type="ECO:0000256" key="6">
    <source>
        <dbReference type="ARBA" id="ARBA00022605"/>
    </source>
</evidence>
<feature type="domain" description="Dihydrodipicolinate reductase N-terminal" evidence="23">
    <location>
        <begin position="1381"/>
        <end position="1481"/>
    </location>
</feature>
<comment type="similarity">
    <text evidence="1">Belongs to the class-I aminoacyl-tRNA synthetase family.</text>
</comment>
<keyword evidence="12" id="KW-0648">Protein biosynthesis</keyword>
<dbReference type="PRINTS" id="PR00985">
    <property type="entry name" value="TRNASYNTHLEU"/>
</dbReference>
<dbReference type="SUPFAM" id="SSF55347">
    <property type="entry name" value="Glyceraldehyde-3-phosphate dehydrogenase-like, C-terminal domain"/>
    <property type="match status" value="1"/>
</dbReference>
<dbReference type="Gene3D" id="3.30.360.10">
    <property type="entry name" value="Dihydrodipicolinate Reductase, domain 2"/>
    <property type="match status" value="1"/>
</dbReference>
<dbReference type="InterPro" id="IPR013155">
    <property type="entry name" value="M/V/L/I-tRNA-synth_anticd-bd"/>
</dbReference>
<evidence type="ECO:0000256" key="9">
    <source>
        <dbReference type="ARBA" id="ARBA00022840"/>
    </source>
</evidence>
<feature type="region of interest" description="Disordered" evidence="21">
    <location>
        <begin position="1641"/>
        <end position="1854"/>
    </location>
</feature>
<dbReference type="Gene3D" id="1.20.120.1600">
    <property type="match status" value="1"/>
</dbReference>
<evidence type="ECO:0000256" key="16">
    <source>
        <dbReference type="ARBA" id="ARBA00023146"/>
    </source>
</evidence>
<dbReference type="SFLD" id="SFLDS00003">
    <property type="entry name" value="Haloacid_Dehalogenase"/>
    <property type="match status" value="1"/>
</dbReference>
<evidence type="ECO:0000259" key="26">
    <source>
        <dbReference type="Pfam" id="PF05173"/>
    </source>
</evidence>
<feature type="compositionally biased region" description="Gly residues" evidence="21">
    <location>
        <begin position="1831"/>
        <end position="1844"/>
    </location>
</feature>
<dbReference type="GO" id="GO:0019867">
    <property type="term" value="C:outer membrane"/>
    <property type="evidence" value="ECO:0007669"/>
    <property type="project" value="InterPro"/>
</dbReference>
<dbReference type="Gene3D" id="2.20.28.290">
    <property type="match status" value="1"/>
</dbReference>
<evidence type="ECO:0000259" key="22">
    <source>
        <dbReference type="Pfam" id="PF00133"/>
    </source>
</evidence>
<dbReference type="Pfam" id="PF05173">
    <property type="entry name" value="DapB_C"/>
    <property type="match status" value="1"/>
</dbReference>
<keyword evidence="6" id="KW-0028">Amino-acid biosynthesis</keyword>
<feature type="compositionally biased region" description="Basic and acidic residues" evidence="21">
    <location>
        <begin position="1774"/>
        <end position="1788"/>
    </location>
</feature>
<comment type="similarity">
    <text evidence="2">Belongs to the DapB family.</text>
</comment>
<dbReference type="NCBIfam" id="TIGR01549">
    <property type="entry name" value="HAD-SF-IA-v1"/>
    <property type="match status" value="1"/>
</dbReference>
<feature type="compositionally biased region" description="Basic residues" evidence="21">
    <location>
        <begin position="814"/>
        <end position="830"/>
    </location>
</feature>
<dbReference type="EC" id="6.1.1.4" evidence="3"/>
<feature type="domain" description="Methionyl/Valyl/Leucyl/Isoleucyl-tRNA synthetase anticodon-binding" evidence="27">
    <location>
        <begin position="3369"/>
        <end position="3490"/>
    </location>
</feature>
<dbReference type="Pfam" id="PF01113">
    <property type="entry name" value="DapB_N"/>
    <property type="match status" value="1"/>
</dbReference>
<dbReference type="FunFam" id="3.40.50.620:FF:000003">
    <property type="entry name" value="Leucine--tRNA ligase"/>
    <property type="match status" value="1"/>
</dbReference>
<feature type="domain" description="Leucyl-tRNA synthetase editing" evidence="28">
    <location>
        <begin position="2878"/>
        <end position="3069"/>
    </location>
</feature>
<feature type="compositionally biased region" description="Basic and acidic residues" evidence="21">
    <location>
        <begin position="3882"/>
        <end position="3896"/>
    </location>
</feature>
<dbReference type="Pfam" id="PF00133">
    <property type="entry name" value="tRNA-synt_1"/>
    <property type="match status" value="2"/>
</dbReference>
<dbReference type="PROSITE" id="PS00178">
    <property type="entry name" value="AA_TRNA_LIGASE_I"/>
    <property type="match status" value="1"/>
</dbReference>
<evidence type="ECO:0000259" key="23">
    <source>
        <dbReference type="Pfam" id="PF01113"/>
    </source>
</evidence>
<feature type="region of interest" description="Disordered" evidence="21">
    <location>
        <begin position="927"/>
        <end position="987"/>
    </location>
</feature>
<dbReference type="InterPro" id="IPR026592">
    <property type="entry name" value="BamE"/>
</dbReference>
<feature type="region of interest" description="Disordered" evidence="21">
    <location>
        <begin position="3574"/>
        <end position="3716"/>
    </location>
</feature>
<feature type="compositionally biased region" description="Low complexity" evidence="21">
    <location>
        <begin position="856"/>
        <end position="865"/>
    </location>
</feature>
<feature type="compositionally biased region" description="Low complexity" evidence="21">
    <location>
        <begin position="3826"/>
        <end position="3838"/>
    </location>
</feature>
<dbReference type="Gene3D" id="3.40.50.620">
    <property type="entry name" value="HUPs"/>
    <property type="match status" value="2"/>
</dbReference>
<feature type="compositionally biased region" description="Basic residues" evidence="21">
    <location>
        <begin position="3578"/>
        <end position="3587"/>
    </location>
</feature>
<keyword evidence="8" id="KW-0547">Nucleotide-binding</keyword>
<feature type="compositionally biased region" description="Basic and acidic residues" evidence="21">
    <location>
        <begin position="951"/>
        <end position="987"/>
    </location>
</feature>
<feature type="compositionally biased region" description="Low complexity" evidence="21">
    <location>
        <begin position="3916"/>
        <end position="3951"/>
    </location>
</feature>
<dbReference type="GO" id="GO:0009791">
    <property type="term" value="P:post-embryonic development"/>
    <property type="evidence" value="ECO:0007669"/>
    <property type="project" value="UniProtKB-ARBA"/>
</dbReference>
<dbReference type="Gene3D" id="3.10.20.590">
    <property type="match status" value="1"/>
</dbReference>
<keyword evidence="9" id="KW-0067">ATP-binding</keyword>
<dbReference type="EMBL" id="BKCJ010000001">
    <property type="protein sequence ID" value="GEU28138.1"/>
    <property type="molecule type" value="Genomic_DNA"/>
</dbReference>
<dbReference type="Pfam" id="PF04355">
    <property type="entry name" value="BamE"/>
    <property type="match status" value="1"/>
</dbReference>
<dbReference type="InterPro" id="IPR023214">
    <property type="entry name" value="HAD_sf"/>
</dbReference>
<comment type="catalytic activity">
    <reaction evidence="20">
        <text>tRNA(Leu) + L-leucine + ATP = L-leucyl-tRNA(Leu) + AMP + diphosphate</text>
        <dbReference type="Rhea" id="RHEA:11688"/>
        <dbReference type="Rhea" id="RHEA-COMP:9613"/>
        <dbReference type="Rhea" id="RHEA-COMP:9622"/>
        <dbReference type="ChEBI" id="CHEBI:30616"/>
        <dbReference type="ChEBI" id="CHEBI:33019"/>
        <dbReference type="ChEBI" id="CHEBI:57427"/>
        <dbReference type="ChEBI" id="CHEBI:78442"/>
        <dbReference type="ChEBI" id="CHEBI:78494"/>
        <dbReference type="ChEBI" id="CHEBI:456215"/>
        <dbReference type="EC" id="6.1.1.4"/>
    </reaction>
</comment>
<dbReference type="AntiFam" id="ANF00190">
    <property type="entry name" value="Shadow ORF (opposite fur)"/>
</dbReference>
<dbReference type="SUPFAM" id="SSF52038">
    <property type="entry name" value="Barstar-related"/>
    <property type="match status" value="1"/>
</dbReference>
<dbReference type="InterPro" id="IPR002302">
    <property type="entry name" value="Leu-tRNA-ligase"/>
</dbReference>
<dbReference type="FunFam" id="2.20.28.290:FF:000001">
    <property type="entry name" value="Leucine--tRNA ligase"/>
    <property type="match status" value="1"/>
</dbReference>
<feature type="region of interest" description="Disordered" evidence="21">
    <location>
        <begin position="1"/>
        <end position="20"/>
    </location>
</feature>
<dbReference type="SUPFAM" id="SSF56784">
    <property type="entry name" value="HAD-like"/>
    <property type="match status" value="1"/>
</dbReference>
<dbReference type="GO" id="GO:0009089">
    <property type="term" value="P:lysine biosynthetic process via diaminopimelate"/>
    <property type="evidence" value="ECO:0007669"/>
    <property type="project" value="InterPro"/>
</dbReference>
<dbReference type="GO" id="GO:0008839">
    <property type="term" value="F:4-hydroxy-tetrahydrodipicolinate reductase"/>
    <property type="evidence" value="ECO:0007669"/>
    <property type="project" value="InterPro"/>
</dbReference>
<dbReference type="Gene3D" id="3.30.1450.10">
    <property type="match status" value="1"/>
</dbReference>
<feature type="compositionally biased region" description="Basic and acidic residues" evidence="21">
    <location>
        <begin position="3975"/>
        <end position="3984"/>
    </location>
</feature>
<feature type="domain" description="Aminoacyl-tRNA synthetase class Ia" evidence="22">
    <location>
        <begin position="2667"/>
        <end position="2872"/>
    </location>
</feature>
<dbReference type="Pfam" id="PF01337">
    <property type="entry name" value="Barstar"/>
    <property type="match status" value="1"/>
</dbReference>
<dbReference type="GO" id="GO:0019877">
    <property type="term" value="P:diaminopimelate biosynthetic process"/>
    <property type="evidence" value="ECO:0007669"/>
    <property type="project" value="UniProtKB-KW"/>
</dbReference>
<dbReference type="NCBIfam" id="TIGR00036">
    <property type="entry name" value="dapB"/>
    <property type="match status" value="1"/>
</dbReference>
<evidence type="ECO:0000256" key="5">
    <source>
        <dbReference type="ARBA" id="ARBA00022598"/>
    </source>
</evidence>
<keyword evidence="14" id="KW-0520">NAD</keyword>
<dbReference type="SUPFAM" id="SSF52374">
    <property type="entry name" value="Nucleotidylyl transferase"/>
    <property type="match status" value="1"/>
</dbReference>
<feature type="domain" description="Dihydrodipicolinate reductase C-terminal" evidence="26">
    <location>
        <begin position="1484"/>
        <end position="1618"/>
    </location>
</feature>
<feature type="compositionally biased region" description="Low complexity" evidence="21">
    <location>
        <begin position="1845"/>
        <end position="1854"/>
    </location>
</feature>
<dbReference type="GO" id="GO:0004823">
    <property type="term" value="F:leucine-tRNA ligase activity"/>
    <property type="evidence" value="ECO:0007669"/>
    <property type="project" value="UniProtKB-EC"/>
</dbReference>
<keyword evidence="18" id="KW-0998">Cell outer membrane</keyword>
<dbReference type="InterPro" id="IPR006439">
    <property type="entry name" value="HAD-SF_hydro_IA"/>
</dbReference>
<feature type="compositionally biased region" description="Low complexity" evidence="21">
    <location>
        <begin position="1360"/>
        <end position="1378"/>
    </location>
</feature>
<dbReference type="SUPFAM" id="SSF51735">
    <property type="entry name" value="NAD(P)-binding Rossmann-fold domains"/>
    <property type="match status" value="1"/>
</dbReference>
<keyword evidence="4" id="KW-0963">Cytoplasm</keyword>
<evidence type="ECO:0000256" key="20">
    <source>
        <dbReference type="ARBA" id="ARBA00047469"/>
    </source>
</evidence>
<comment type="caution">
    <text evidence="29">The sequence shown here is derived from an EMBL/GenBank/DDBJ whole genome shotgun (WGS) entry which is preliminary data.</text>
</comment>
<evidence type="ECO:0000256" key="8">
    <source>
        <dbReference type="ARBA" id="ARBA00022741"/>
    </source>
</evidence>
<feature type="region of interest" description="Disordered" evidence="21">
    <location>
        <begin position="1350"/>
        <end position="1378"/>
    </location>
</feature>
<evidence type="ECO:0000256" key="3">
    <source>
        <dbReference type="ARBA" id="ARBA00013164"/>
    </source>
</evidence>
<dbReference type="HAMAP" id="MF_00049_B">
    <property type="entry name" value="Leu_tRNA_synth_B"/>
    <property type="match status" value="1"/>
</dbReference>
<dbReference type="FunFam" id="3.90.740.10:FF:000012">
    <property type="entry name" value="Leucine--tRNA ligase"/>
    <property type="match status" value="1"/>
</dbReference>
<organism evidence="29">
    <name type="scientific">Tanacetum cinerariifolium</name>
    <name type="common">Dalmatian daisy</name>
    <name type="synonym">Chrysanthemum cinerariifolium</name>
    <dbReference type="NCBI Taxonomy" id="118510"/>
    <lineage>
        <taxon>Eukaryota</taxon>
        <taxon>Viridiplantae</taxon>
        <taxon>Streptophyta</taxon>
        <taxon>Embryophyta</taxon>
        <taxon>Tracheophyta</taxon>
        <taxon>Spermatophyta</taxon>
        <taxon>Magnoliopsida</taxon>
        <taxon>eudicotyledons</taxon>
        <taxon>Gunneridae</taxon>
        <taxon>Pentapetalae</taxon>
        <taxon>asterids</taxon>
        <taxon>campanulids</taxon>
        <taxon>Asterales</taxon>
        <taxon>Asteraceae</taxon>
        <taxon>Asteroideae</taxon>
        <taxon>Anthemideae</taxon>
        <taxon>Anthemidinae</taxon>
        <taxon>Tanacetum</taxon>
    </lineage>
</organism>
<dbReference type="HAMAP" id="MF_00102">
    <property type="entry name" value="DapB"/>
    <property type="match status" value="1"/>
</dbReference>
<keyword evidence="7" id="KW-0732">Signal</keyword>
<evidence type="ECO:0000256" key="1">
    <source>
        <dbReference type="ARBA" id="ARBA00005594"/>
    </source>
</evidence>
<feature type="compositionally biased region" description="Basic residues" evidence="21">
    <location>
        <begin position="1661"/>
        <end position="1676"/>
    </location>
</feature>
<evidence type="ECO:0000256" key="18">
    <source>
        <dbReference type="ARBA" id="ARBA00023237"/>
    </source>
</evidence>
<dbReference type="InterPro" id="IPR022664">
    <property type="entry name" value="DapB_N_CS"/>
</dbReference>
<evidence type="ECO:0000313" key="29">
    <source>
        <dbReference type="EMBL" id="GEU28138.1"/>
    </source>
</evidence>
<feature type="region of interest" description="Disordered" evidence="21">
    <location>
        <begin position="802"/>
        <end position="915"/>
    </location>
</feature>
<dbReference type="SUPFAM" id="SSF50677">
    <property type="entry name" value="ValRS/IleRS/LeuRS editing domain"/>
    <property type="match status" value="1"/>
</dbReference>
<dbReference type="PANTHER" id="PTHR43740">
    <property type="entry name" value="LEUCYL-TRNA SYNTHETASE"/>
    <property type="match status" value="1"/>
</dbReference>
<proteinExistence type="inferred from homology"/>
<evidence type="ECO:0000256" key="7">
    <source>
        <dbReference type="ARBA" id="ARBA00022729"/>
    </source>
</evidence>
<feature type="region of interest" description="Disordered" evidence="21">
    <location>
        <begin position="662"/>
        <end position="731"/>
    </location>
</feature>
<evidence type="ECO:0000256" key="14">
    <source>
        <dbReference type="ARBA" id="ARBA00023027"/>
    </source>
</evidence>
<dbReference type="GO" id="GO:0005829">
    <property type="term" value="C:cytosol"/>
    <property type="evidence" value="ECO:0007669"/>
    <property type="project" value="TreeGrafter"/>
</dbReference>
<dbReference type="CDD" id="cd02274">
    <property type="entry name" value="DHDPR_N"/>
    <property type="match status" value="1"/>
</dbReference>
<keyword evidence="5 29" id="KW-0436">Ligase</keyword>
<feature type="compositionally biased region" description="Basic and acidic residues" evidence="21">
    <location>
        <begin position="3602"/>
        <end position="3612"/>
    </location>
</feature>
<feature type="compositionally biased region" description="Basic residues" evidence="21">
    <location>
        <begin position="3839"/>
        <end position="3848"/>
    </location>
</feature>
<keyword evidence="13" id="KW-0560">Oxidoreductase</keyword>
<dbReference type="Gene3D" id="3.40.50.720">
    <property type="entry name" value="NAD(P)-binding Rossmann-like Domain"/>
    <property type="match status" value="1"/>
</dbReference>
<dbReference type="InterPro" id="IPR036291">
    <property type="entry name" value="NAD(P)-bd_dom_sf"/>
</dbReference>
<evidence type="ECO:0000256" key="10">
    <source>
        <dbReference type="ARBA" id="ARBA00022857"/>
    </source>
</evidence>
<sequence length="3995" mass="429866">MLVSSTPAPPGGRCQGPCSGGRDAGEGHIADVGAAHHAVAVGERAGQVFRLGQDADAVDAAVVQACYSEITGSRRTAAERDRGAAAVDQGNRVGDRAGDAVDGGVFHRDQARVRAAHAVRNRRAGHCSANGDRVTCRTAARSDRAVEIVRVLDHRDVVLGAVVDLGRKGERRGALRNGQGIVAVLDLEAVDGQARHRALHRVLRLAATRAVAAEDCGGVTLNTLDLDGVEHVCVTDGAGGAFGHRALLASRLLQHIDAEARFLADSSGEDKRGRTGGGFRYVHCFRTVGQHQAVRGQSGHRAAQFALVRHTGNDHIVGVVDVGLAFVGRWRADGVVGILGDRHVEVLVDRDQFWKRKGRVRRGRVRGRALGDRQHFAIARIFQLQAVGIQTRDAARQLQAARVSAGPPPCRTAGRSRAPIGATMAASTLDSDAIMTTSRPQALLFDLDDTLWPIGPVIAAAEQGWHAWLAERTPAVTAKYTVEQLRALRMALLERQPELVSDLYRLRRAALEAVFDETGADTVHIDGAMAHFHTLRNTVTVFDDVLPALAELRSLLRLGVITNGNADLEVIGLHHHFEVALASHSFGVAKPDPSIFLAACAAMGVAPEQAIYVGDDLRLDVQGAQAVGMRAVWMNRTGSTAHLDAGIMPDAIYRVQPTVTEDNQHATRHTRPNLAQSPGGTLYRGRPAGRLARPVQNFRPRPVPGHHPQHHGRPGRAGLCGQPAHVGRPRAHAARLPHLCRHPAHRAHVRRALGGVAHAPAGAATAKNDRQRGADAVVAVAVRGRGAQSAPRIGIPADRIFTAGRKTDFTGDRRPHRRRPEPPAAHRRRLQPGAAGAVSQLHQPELRRPVVRRGARAPAGRGAPVARRHGPADAGGGGGGQRSDGRRFRRHGDRWRAQPAVSQRPVVQHDVAAPDVRHVRAKDGIAAAAGRVEQGQRRADLYRRGVQPGADGRDERGDGALHGQRQDRRHAGGDRPHPHGLRAGDPDRRYHGQAAIERAQSYLARATVARGALLPVTTDAALLGNRVLAVFDRFVEKLFDPTAVEAHQVVVVRTGVELEDGLARLEMVTVEQAGLFELGQHAVDGGQAHVHIVGQQDLVDILGRQVTHVAVLEDVQDFKARQRGFQAAGLQIGWIISHDGHSYSGWRLASPQFNALRAAPHYLGALGLRTFMRVTQALSQSLLHGYRPTLPKLAAATACVAMALALGGCASKTTLGERSNQVQDTAPTLDANKGAQTTTITKLQRFMWFFSPYRPDIQQGNFVSEEMLAQLKVGMTRDQVRFIFGTALLADPFHANRWDYAFRMAKGSGEITTSRVIVFFDNDGKVSRWEGGNLPTEKEYIARIAGPAPKLKKNQDAPDAKPAPATAPLPAGSDKANAAPADDARLAGALNHAGAPGVGDDAAAFLGQPAGVIVESDLARGLAGARYLIDFTRPEGTLEHLAYCAEHGIKLVIGTTGFDAAGKAAIAAAAEKTAIVFSPNFSVGVNVTMKLLEQAAKALATGYDIEVVEAHHRFKVDAPSGTALKMGEVIADALGRDLKDCAVYAREGVTGERDPSSIGFATIRGGDIVGDHTVLFAGIGERIEISHKSSSRVTYAHGALRACRFLADKPTGLFDMYDPRGSVCAAGNVPGQLVFHPGQDLQRRAHPPQQSRRAGVLGCAHHGRRRGHPGPGRSRKNLPAIGAAGRGATGRARPSHPRWRDGPRGANHARAARSDPAFHQPPGRRPDRAGVGWRHGAVCRTAGDGVGNLPCAGQRGGQRRHADRQGRRPGGRGAGDDGRGPDGCDELWRLQPPPPAGSHGRHQRHADGGRDAGAAGDFYPGRARVHQFGSGAQGAGTAPGGSGQAAGAARAATARRQGYPLRNRGAGHGRGANARINQIGFRYRSRKSREIIMASAQLNGAAITDAASFHAACKLALGFPDSYGNTMDAWVDCLSYLRDDDNMSKFRLKPNEVLEIVITDAAALTAAAPDLLEEVSYCRQHLETGLRHRHHVFPLGRQRFVARLHGPAVIEFLRRGAAGVDHRLDVIEHDAKARFFRHGLDRKAHVAQRGARFHGADAGPHGGIRGFHQLARRLRRLAHVVHAAGVAMPAILDDGHVDVDDVAILEHLRLGRNAVAHHVVDRAAHGGGEAAVADIGRRDLLHVDDVVVAQLVEVGRGHARFDVRPDHGQRGVVCHKQRPSVSANGGQVEVRVENQAQQIAERVGQFHRLDAFAYFLDGAFDRGAERDQPVGFRRDVIDAPVHHAAGLGRGEFFRRYQAQFKAADGKADIERLVEIGRRLERLRVPVAGDGQEQHALHQHFGRRGAGRQQGHHFVDIVGQRQVAFARGLARCQVGLHGRRRQFDHLHRTFEHFAQRHRVRVQRRLGGVVGGRGQQRHERQAGRGVDDGGVGLLAQVVGQRVDQADRSQQVGGNRRFGVGQVAPGAHIFEAHDAGVVDQDVERGMVGHDLARKGVDRFRVVGVELHRHDVGAAGSRLLQHVEATAGNDDGIAQVVQAMGQRLADAAAAAGDQDGVCCRFHGQSSCGCAASVQRTGAMINAGAGHHRPGGRPLDHAGPRSAAGGRHAALHPVAQGRARHQPENADPDRAPDGARRPGQPHRASGDTAPCRLYPHAAGRQPERGVLRRLDLGRNPPCGNHAGAGGVCAEGIRAGHQSIWGIVGNPGVSNAQSHWKAIDAYKAVEHDPRFPKGKYYACSMLPYPSGKLHMGHVRNYTINDVMYRYLRMNGYNVLMPMGWDAFGMPAENAAMANNVPPAQWTYSNIAHMRSQMELMGLAIDWSREMTACKPEYYKWNQWMFLKMLEKGIIYKKTGTVNWDPIDQTVLANEQVIDGKGWRSGAAIEKREIPMYYARITDYADELLGYVDDKLPGWPERVRIMQANWIGKSTGVRFAFPHQITDADGALIGDGKLYVFTTRPDTVMGVTFCAVAAEHPLAVHAARNNPELAAFNAECKLGSVIEADMATMEKKGMPTGLFVTHPLTGEQVEVWVGNYVLMTYGDGAVMGVPAHDERDFAFAKKYNLAIKQVIRADGQAFSDAAWQEWYGDKTISIVTNSGKYDGLHYADAVEAVAADMAALGLGEKKITFRLRDWGISRQRYWGTPIPMINCPDCGSVPVPEKDLPVVLPEDCVPDGSGNPLNKYEAFLKCDCPQCGKPARRETDTMDTFVDSSWYYMRYTSPGANSMVDERNDYWMPMDQYIGGIEHAVLHLLYARFWTKVMRDFGLVKFDEPFTNLLTQGMVLNETYYREDAAGKKTWYNPADVDLTVDDKGRPQAAILRDDQQPVHIGGTEKMSKSKNNGIDPQAQIEQYGADTARLFTMFASPPEQTLEWSGSGVEGANRFLRRVWAFGVAQQAAIKAAGSPLTATATTDAGKTLRRELHKLLQQADYDIKRIQYNTVVSACMKMLNTIEAAKDVEAAVLAEGYAIFLRLLNPVAPHITHVLWSELGYGKTHGDILNAPWPQVDPAALEQSEIEMMIQVNGKLRGSVVVAKGADKASIEALALANEAVQKFIEGTPKKIIVVPGKLINIVVNAAGNGDGNLAVGLRLPPARRRRPLHAAVPDHVHRTAGVVAAGHRLEAQHPRQRQHHRGRYGQGSGGRGRGVVQPRDHQVQDHPVAEQQWPRAPVHAAIHHRVPRAEPPGRRAAGTDDDFAQPSDRLQRDPAAGQGAGRSAAVQGHANRPGAADDAPPGGRENHAHVGAATGPGAAGPVGRARRADPVRRRHDAIAPGRAGRPSHQVAVAAVRDHQRRAFIGAGSGRQDPPRGARARIFRARRADGVREGPEPGQPDLDHAPQAGLANAKGGVGGRVATGGGVHRHPADRTGAAAQLDRPAPGRARAGRGPAQHRLHRRPRGGQSAGGPPGNPETGPAARTGQADLRTGARRRAERGALRRVQAERSDAVGRPGAAGAHARRLERRGRGAAAGAVGRVGRNPHAAQAQGRHGARAAAGRAAQGAPHLGPERAHDGPRAAAHFTGHAGGGHEGRRAGGQDDQGPARQDL</sequence>
<feature type="compositionally biased region" description="Basic residues" evidence="21">
    <location>
        <begin position="1757"/>
        <end position="1770"/>
    </location>
</feature>
<evidence type="ECO:0000256" key="17">
    <source>
        <dbReference type="ARBA" id="ARBA00023154"/>
    </source>
</evidence>
<evidence type="ECO:0000259" key="28">
    <source>
        <dbReference type="Pfam" id="PF13603"/>
    </source>
</evidence>
<feature type="compositionally biased region" description="Basic and acidic residues" evidence="21">
    <location>
        <begin position="2576"/>
        <end position="2591"/>
    </location>
</feature>
<dbReference type="InterPro" id="IPR023940">
    <property type="entry name" value="DHDPR_bac"/>
</dbReference>
<feature type="compositionally biased region" description="Gly residues" evidence="21">
    <location>
        <begin position="3798"/>
        <end position="3809"/>
    </location>
</feature>
<dbReference type="PROSITE" id="PS01298">
    <property type="entry name" value="DAPB"/>
    <property type="match status" value="1"/>
</dbReference>
<dbReference type="CDD" id="cd07958">
    <property type="entry name" value="Anticodon_Ia_Leu_BEm"/>
    <property type="match status" value="1"/>
</dbReference>
<feature type="compositionally biased region" description="Low complexity" evidence="21">
    <location>
        <begin position="3693"/>
        <end position="3707"/>
    </location>
</feature>
<dbReference type="GO" id="GO:0005524">
    <property type="term" value="F:ATP binding"/>
    <property type="evidence" value="ECO:0007669"/>
    <property type="project" value="UniProtKB-KW"/>
</dbReference>
<evidence type="ECO:0000259" key="27">
    <source>
        <dbReference type="Pfam" id="PF08264"/>
    </source>
</evidence>
<dbReference type="InterPro" id="IPR025709">
    <property type="entry name" value="Leu_tRNA-synth_edit"/>
</dbReference>
<dbReference type="InterPro" id="IPR037873">
    <property type="entry name" value="BamE-like"/>
</dbReference>
<keyword evidence="17" id="KW-0457">Lysine biosynthesis</keyword>
<evidence type="ECO:0000256" key="13">
    <source>
        <dbReference type="ARBA" id="ARBA00023002"/>
    </source>
</evidence>
<evidence type="ECO:0000259" key="24">
    <source>
        <dbReference type="Pfam" id="PF01337"/>
    </source>
</evidence>
<dbReference type="Pfam" id="PF00702">
    <property type="entry name" value="Hydrolase"/>
    <property type="match status" value="1"/>
</dbReference>
<accession>A0A699GH51</accession>
<evidence type="ECO:0000256" key="21">
    <source>
        <dbReference type="SAM" id="MobiDB-lite"/>
    </source>
</evidence>
<feature type="domain" description="Outer membrane protein assembly factor BamE" evidence="25">
    <location>
        <begin position="1260"/>
        <end position="1328"/>
    </location>
</feature>
<keyword evidence="15" id="KW-0472">Membrane</keyword>
<feature type="domain" description="Aminoacyl-tRNA synthetase class Ia" evidence="22">
    <location>
        <begin position="3084"/>
        <end position="3239"/>
    </location>
</feature>
<keyword evidence="11" id="KW-0220">Diaminopimelate biosynthesis</keyword>
<dbReference type="SUPFAM" id="SSF47323">
    <property type="entry name" value="Anticodon-binding domain of a subclass of class I aminoacyl-tRNA synthetases"/>
    <property type="match status" value="1"/>
</dbReference>
<evidence type="ECO:0000256" key="2">
    <source>
        <dbReference type="ARBA" id="ARBA00006642"/>
    </source>
</evidence>
<evidence type="ECO:0000259" key="25">
    <source>
        <dbReference type="Pfam" id="PF04355"/>
    </source>
</evidence>
<name>A0A699GH51_TANCI</name>
<feature type="compositionally biased region" description="Basic and acidic residues" evidence="21">
    <location>
        <begin position="934"/>
        <end position="943"/>
    </location>
</feature>
<feature type="region of interest" description="Disordered" evidence="21">
    <location>
        <begin position="3770"/>
        <end position="3995"/>
    </location>
</feature>
<dbReference type="Gene3D" id="3.30.370.10">
    <property type="entry name" value="Barstar-like"/>
    <property type="match status" value="1"/>
</dbReference>
<dbReference type="FunFam" id="3.40.50.620:FF:000056">
    <property type="entry name" value="Leucine--tRNA ligase"/>
    <property type="match status" value="1"/>
</dbReference>
<dbReference type="InterPro" id="IPR036412">
    <property type="entry name" value="HAD-like_sf"/>
</dbReference>
<dbReference type="InterPro" id="IPR035905">
    <property type="entry name" value="Barstar-like_sf"/>
</dbReference>
<keyword evidence="16" id="KW-0030">Aminoacyl-tRNA synthetase</keyword>